<dbReference type="EMBL" id="CP018154">
    <property type="protein sequence ID" value="APG62422.1"/>
    <property type="molecule type" value="Genomic_DNA"/>
</dbReference>
<reference evidence="5 6" key="1">
    <citation type="submission" date="2016-11" db="EMBL/GenBank/DDBJ databases">
        <title>Sphingorhabdus sp. LPB0140, isolated from marine environment.</title>
        <authorList>
            <person name="Kim E."/>
            <person name="Yi H."/>
        </authorList>
    </citation>
    <scope>NUCLEOTIDE SEQUENCE [LARGE SCALE GENOMIC DNA]</scope>
    <source>
        <strain evidence="5 6">LPB0140</strain>
    </source>
</reference>
<accession>A0A1L3JBB4</accession>
<dbReference type="GO" id="GO:0005829">
    <property type="term" value="C:cytosol"/>
    <property type="evidence" value="ECO:0007669"/>
    <property type="project" value="TreeGrafter"/>
</dbReference>
<dbReference type="InterPro" id="IPR011991">
    <property type="entry name" value="ArsR-like_HTH"/>
</dbReference>
<dbReference type="GO" id="GO:0043565">
    <property type="term" value="F:sequence-specific DNA binding"/>
    <property type="evidence" value="ECO:0007669"/>
    <property type="project" value="InterPro"/>
</dbReference>
<dbReference type="PANTHER" id="PTHR30154:SF34">
    <property type="entry name" value="TRANSCRIPTIONAL REGULATOR AZLB"/>
    <property type="match status" value="1"/>
</dbReference>
<evidence type="ECO:0000256" key="1">
    <source>
        <dbReference type="ARBA" id="ARBA00023015"/>
    </source>
</evidence>
<evidence type="ECO:0000313" key="6">
    <source>
        <dbReference type="Proteomes" id="UP000242561"/>
    </source>
</evidence>
<name>A0A1L3JBB4_9SPHN</name>
<dbReference type="FunFam" id="1.10.10.10:FF:000186">
    <property type="entry name" value="AsnC family transcriptional regulator"/>
    <property type="match status" value="1"/>
</dbReference>
<keyword evidence="1" id="KW-0805">Transcription regulation</keyword>
<dbReference type="Pfam" id="PF01037">
    <property type="entry name" value="AsnC_trans_reg"/>
    <property type="match status" value="1"/>
</dbReference>
<dbReference type="PANTHER" id="PTHR30154">
    <property type="entry name" value="LEUCINE-RESPONSIVE REGULATORY PROTEIN"/>
    <property type="match status" value="1"/>
</dbReference>
<dbReference type="AlphaFoldDB" id="A0A1L3JBB4"/>
<dbReference type="Gene3D" id="1.10.10.10">
    <property type="entry name" value="Winged helix-like DNA-binding domain superfamily/Winged helix DNA-binding domain"/>
    <property type="match status" value="1"/>
</dbReference>
<dbReference type="SMART" id="SM00344">
    <property type="entry name" value="HTH_ASNC"/>
    <property type="match status" value="1"/>
</dbReference>
<dbReference type="GO" id="GO:0006355">
    <property type="term" value="P:regulation of DNA-templated transcription"/>
    <property type="evidence" value="ECO:0007669"/>
    <property type="project" value="UniProtKB-ARBA"/>
</dbReference>
<dbReference type="InterPro" id="IPR036388">
    <property type="entry name" value="WH-like_DNA-bd_sf"/>
</dbReference>
<dbReference type="InterPro" id="IPR000485">
    <property type="entry name" value="AsnC-type_HTH_dom"/>
</dbReference>
<keyword evidence="3" id="KW-0804">Transcription</keyword>
<dbReference type="SUPFAM" id="SSF46785">
    <property type="entry name" value="Winged helix' DNA-binding domain"/>
    <property type="match status" value="1"/>
</dbReference>
<protein>
    <submittedName>
        <fullName evidence="5">AsnC family transcriptional regulator</fullName>
    </submittedName>
</protein>
<dbReference type="KEGG" id="sphl:LPB140_06000"/>
<keyword evidence="2" id="KW-0238">DNA-binding</keyword>
<dbReference type="InterPro" id="IPR036390">
    <property type="entry name" value="WH_DNA-bd_sf"/>
</dbReference>
<dbReference type="PROSITE" id="PS00519">
    <property type="entry name" value="HTH_ASNC_1"/>
    <property type="match status" value="1"/>
</dbReference>
<feature type="domain" description="HTH asnC-type" evidence="4">
    <location>
        <begin position="1"/>
        <end position="62"/>
    </location>
</feature>
<dbReference type="GO" id="GO:0043200">
    <property type="term" value="P:response to amino acid"/>
    <property type="evidence" value="ECO:0007669"/>
    <property type="project" value="TreeGrafter"/>
</dbReference>
<evidence type="ECO:0000256" key="3">
    <source>
        <dbReference type="ARBA" id="ARBA00023163"/>
    </source>
</evidence>
<keyword evidence="6" id="KW-1185">Reference proteome</keyword>
<sequence>MDKIDYAIVRALQNNGRLTNQELAEKVNLSPSPCLRRVRNLENNGVIMGYGARINAKKFGLGITIFVHIKLEKHSHDLVSKFEQSIHEIDEVVECIVLSGQSDYLLRVMIKDLDAYDQFIRDKLQTIGGIHAIDSAFALSNIKQQNWYKPAS</sequence>
<evidence type="ECO:0000256" key="2">
    <source>
        <dbReference type="ARBA" id="ARBA00023125"/>
    </source>
</evidence>
<dbReference type="RefSeq" id="WP_072559075.1">
    <property type="nucleotide sequence ID" value="NZ_CP018154.1"/>
</dbReference>
<dbReference type="PRINTS" id="PR00033">
    <property type="entry name" value="HTHASNC"/>
</dbReference>
<proteinExistence type="predicted"/>
<evidence type="ECO:0000259" key="4">
    <source>
        <dbReference type="PROSITE" id="PS50956"/>
    </source>
</evidence>
<dbReference type="InterPro" id="IPR019888">
    <property type="entry name" value="Tscrpt_reg_AsnC-like"/>
</dbReference>
<dbReference type="STRING" id="1913578.LPB140_06000"/>
<dbReference type="Gene3D" id="3.30.70.920">
    <property type="match status" value="1"/>
</dbReference>
<dbReference type="InterPro" id="IPR019885">
    <property type="entry name" value="Tscrpt_reg_HTH_AsnC-type_CS"/>
</dbReference>
<dbReference type="OrthoDB" id="9813313at2"/>
<evidence type="ECO:0000313" key="5">
    <source>
        <dbReference type="EMBL" id="APG62422.1"/>
    </source>
</evidence>
<gene>
    <name evidence="5" type="ORF">LPB140_06000</name>
</gene>
<dbReference type="SUPFAM" id="SSF54909">
    <property type="entry name" value="Dimeric alpha+beta barrel"/>
    <property type="match status" value="1"/>
</dbReference>
<dbReference type="InterPro" id="IPR011008">
    <property type="entry name" value="Dimeric_a/b-barrel"/>
</dbReference>
<organism evidence="5 6">
    <name type="scientific">Sphingorhabdus lutea</name>
    <dbReference type="NCBI Taxonomy" id="1913578"/>
    <lineage>
        <taxon>Bacteria</taxon>
        <taxon>Pseudomonadati</taxon>
        <taxon>Pseudomonadota</taxon>
        <taxon>Alphaproteobacteria</taxon>
        <taxon>Sphingomonadales</taxon>
        <taxon>Sphingomonadaceae</taxon>
        <taxon>Sphingorhabdus</taxon>
    </lineage>
</organism>
<dbReference type="Proteomes" id="UP000242561">
    <property type="component" value="Chromosome"/>
</dbReference>
<dbReference type="CDD" id="cd00090">
    <property type="entry name" value="HTH_ARSR"/>
    <property type="match status" value="1"/>
</dbReference>
<dbReference type="Pfam" id="PF13412">
    <property type="entry name" value="HTH_24"/>
    <property type="match status" value="1"/>
</dbReference>
<dbReference type="PROSITE" id="PS50956">
    <property type="entry name" value="HTH_ASNC_2"/>
    <property type="match status" value="1"/>
</dbReference>
<dbReference type="InterPro" id="IPR019887">
    <property type="entry name" value="Tscrpt_reg_AsnC/Lrp_C"/>
</dbReference>